<feature type="signal peptide" evidence="1">
    <location>
        <begin position="1"/>
        <end position="27"/>
    </location>
</feature>
<comment type="caution">
    <text evidence="2">The sequence shown here is derived from an EMBL/GenBank/DDBJ whole genome shotgun (WGS) entry which is preliminary data.</text>
</comment>
<proteinExistence type="predicted"/>
<accession>A0ABY1N6Q7</accession>
<feature type="chain" id="PRO_5047507634" evidence="1">
    <location>
        <begin position="28"/>
        <end position="262"/>
    </location>
</feature>
<dbReference type="EMBL" id="FXUB01000001">
    <property type="protein sequence ID" value="SMP01767.1"/>
    <property type="molecule type" value="Genomic_DNA"/>
</dbReference>
<evidence type="ECO:0000313" key="3">
    <source>
        <dbReference type="Proteomes" id="UP001157911"/>
    </source>
</evidence>
<name>A0ABY1N6Q7_9BACT</name>
<keyword evidence="1" id="KW-0732">Signal</keyword>
<organism evidence="2 3">
    <name type="scientific">Desulfurobacterium pacificum</name>
    <dbReference type="NCBI Taxonomy" id="240166"/>
    <lineage>
        <taxon>Bacteria</taxon>
        <taxon>Pseudomonadati</taxon>
        <taxon>Aquificota</taxon>
        <taxon>Aquificia</taxon>
        <taxon>Desulfurobacteriales</taxon>
        <taxon>Desulfurobacteriaceae</taxon>
        <taxon>Desulfurobacterium</taxon>
    </lineage>
</organism>
<evidence type="ECO:0000313" key="2">
    <source>
        <dbReference type="EMBL" id="SMP01767.1"/>
    </source>
</evidence>
<dbReference type="Proteomes" id="UP001157911">
    <property type="component" value="Unassembled WGS sequence"/>
</dbReference>
<dbReference type="RefSeq" id="WP_283399522.1">
    <property type="nucleotide sequence ID" value="NZ_FXUB01000001.1"/>
</dbReference>
<keyword evidence="3" id="KW-1185">Reference proteome</keyword>
<sequence length="262" mass="30324">MVRFRYFILIVLACISFSPIFNRDSYAADVCIIDSYKIKITQKIKDQLSMVLSQNGNVSYANYGDTRQCRVKIILGTPGVVKELKKASPYEKVIYTFVMFPEVLGLDKKKNFYGVRIFPLPMRTINKFFSYTGMKKRKVAVIVSKMNEKIAKKYLPSHSFDILLINSRVEEAFPKLNKYKYIYIFPDPEVLKLVNVLSLVNYAKHTGKILIAGLPDLDRYDINFIYAVDFPALTRELIKLTRENPKKHILPCPAKVKVWVSR</sequence>
<gene>
    <name evidence="2" type="ORF">SAMN06265339_0008</name>
</gene>
<evidence type="ECO:0000256" key="1">
    <source>
        <dbReference type="SAM" id="SignalP"/>
    </source>
</evidence>
<reference evidence="2 3" key="1">
    <citation type="submission" date="2017-05" db="EMBL/GenBank/DDBJ databases">
        <authorList>
            <person name="Varghese N."/>
            <person name="Submissions S."/>
        </authorList>
    </citation>
    <scope>NUCLEOTIDE SEQUENCE [LARGE SCALE GENOMIC DNA]</scope>
    <source>
        <strain evidence="2 3">DSM 15522</strain>
    </source>
</reference>
<protein>
    <submittedName>
        <fullName evidence="2">Uncharacterized protein</fullName>
    </submittedName>
</protein>